<feature type="transmembrane region" description="Helical" evidence="10">
    <location>
        <begin position="269"/>
        <end position="289"/>
    </location>
</feature>
<comment type="caution">
    <text evidence="11">The sequence shown here is derived from an EMBL/GenBank/DDBJ whole genome shotgun (WGS) entry which is preliminary data.</text>
</comment>
<evidence type="ECO:0000256" key="4">
    <source>
        <dbReference type="ARBA" id="ARBA00022597"/>
    </source>
</evidence>
<protein>
    <recommendedName>
        <fullName evidence="9">UDP-galactose transporter homolog 1</fullName>
    </recommendedName>
</protein>
<sequence>MNNTLTLFICITGIYTSFITWGYLQEQITIQKFGPNNEQFHAPFIINLVQNLFGFIVGYIYLYWKTSNSTIKVSIFNKNLIKSLVLISLTQSLSSPIGLSSTNHLGYLLYTLSKSCKLIPVMIVQYVLYQKRFPRYKYLVVGIVTIGVVLFTLGLPSKKNSSDINGNLSIGLLYIFISLLLDGLTNSLQDDLFKKNQNLSGAHLMTGLNLVSFILTLGYTTILSNQLKYSIDFISQYPSILKEIVLYAVCGALGQIFIFITLEKFGSLILVTITVTRKMISMLLSVFLFGHDLNLNQWSGLFLVFGGIGLEAYLKLNQKKQSTITTDTKKEK</sequence>
<keyword evidence="12" id="KW-1185">Reference proteome</keyword>
<evidence type="ECO:0000313" key="12">
    <source>
        <dbReference type="Proteomes" id="UP000009328"/>
    </source>
</evidence>
<evidence type="ECO:0000313" key="11">
    <source>
        <dbReference type="EMBL" id="CCH42898.1"/>
    </source>
</evidence>
<feature type="transmembrane region" description="Helical" evidence="10">
    <location>
        <begin position="5"/>
        <end position="24"/>
    </location>
</feature>
<keyword evidence="3" id="KW-0813">Transport</keyword>
<dbReference type="GO" id="GO:0000139">
    <property type="term" value="C:Golgi membrane"/>
    <property type="evidence" value="ECO:0007669"/>
    <property type="project" value="TreeGrafter"/>
</dbReference>
<feature type="transmembrane region" description="Helical" evidence="10">
    <location>
        <begin position="44"/>
        <end position="64"/>
    </location>
</feature>
<dbReference type="SUPFAM" id="SSF103481">
    <property type="entry name" value="Multidrug resistance efflux transporter EmrE"/>
    <property type="match status" value="1"/>
</dbReference>
<dbReference type="FunCoup" id="K0KP54">
    <property type="interactions" value="466"/>
</dbReference>
<evidence type="ECO:0000256" key="6">
    <source>
        <dbReference type="ARBA" id="ARBA00022824"/>
    </source>
</evidence>
<evidence type="ECO:0000256" key="5">
    <source>
        <dbReference type="ARBA" id="ARBA00022692"/>
    </source>
</evidence>
<gene>
    <name evidence="11" type="ORF">BN7_2444</name>
</gene>
<evidence type="ECO:0000256" key="3">
    <source>
        <dbReference type="ARBA" id="ARBA00022448"/>
    </source>
</evidence>
<comment type="similarity">
    <text evidence="2">Belongs to the nucleotide-sugar transporter family. SLC35B subfamily.</text>
</comment>
<dbReference type="GO" id="GO:0005789">
    <property type="term" value="C:endoplasmic reticulum membrane"/>
    <property type="evidence" value="ECO:0007669"/>
    <property type="project" value="UniProtKB-SubCell"/>
</dbReference>
<name>K0KP54_WICCF</name>
<dbReference type="EMBL" id="CAIF01000057">
    <property type="protein sequence ID" value="CCH42898.1"/>
    <property type="molecule type" value="Genomic_DNA"/>
</dbReference>
<dbReference type="GO" id="GO:0005460">
    <property type="term" value="F:UDP-glucose transmembrane transporter activity"/>
    <property type="evidence" value="ECO:0007669"/>
    <property type="project" value="TreeGrafter"/>
</dbReference>
<comment type="subcellular location">
    <subcellularLocation>
        <location evidence="1">Endoplasmic reticulum membrane</location>
        <topology evidence="1">Multi-pass membrane protein</topology>
    </subcellularLocation>
</comment>
<evidence type="ECO:0000256" key="9">
    <source>
        <dbReference type="ARBA" id="ARBA00041103"/>
    </source>
</evidence>
<evidence type="ECO:0000256" key="7">
    <source>
        <dbReference type="ARBA" id="ARBA00022989"/>
    </source>
</evidence>
<evidence type="ECO:0000256" key="10">
    <source>
        <dbReference type="SAM" id="Phobius"/>
    </source>
</evidence>
<feature type="transmembrane region" description="Helical" evidence="10">
    <location>
        <begin position="244"/>
        <end position="262"/>
    </location>
</feature>
<organism evidence="11 12">
    <name type="scientific">Wickerhamomyces ciferrii (strain ATCC 14091 / BCRC 22168 / CBS 111 / JCM 3599 / NBRC 0793 / NRRL Y-1031 F-60-10)</name>
    <name type="common">Yeast</name>
    <name type="synonym">Pichia ciferrii</name>
    <dbReference type="NCBI Taxonomy" id="1206466"/>
    <lineage>
        <taxon>Eukaryota</taxon>
        <taxon>Fungi</taxon>
        <taxon>Dikarya</taxon>
        <taxon>Ascomycota</taxon>
        <taxon>Saccharomycotina</taxon>
        <taxon>Saccharomycetes</taxon>
        <taxon>Phaffomycetales</taxon>
        <taxon>Wickerhamomycetaceae</taxon>
        <taxon>Wickerhamomyces</taxon>
    </lineage>
</organism>
<keyword evidence="5 10" id="KW-0812">Transmembrane</keyword>
<accession>K0KP54</accession>
<dbReference type="InterPro" id="IPR013657">
    <property type="entry name" value="SCL35B1-4/HUT1"/>
</dbReference>
<evidence type="ECO:0000256" key="2">
    <source>
        <dbReference type="ARBA" id="ARBA00010694"/>
    </source>
</evidence>
<dbReference type="Proteomes" id="UP000009328">
    <property type="component" value="Unassembled WGS sequence"/>
</dbReference>
<evidence type="ECO:0000256" key="1">
    <source>
        <dbReference type="ARBA" id="ARBA00004477"/>
    </source>
</evidence>
<dbReference type="HOGENOM" id="CLU_036019_0_2_1"/>
<keyword evidence="4" id="KW-0762">Sugar transport</keyword>
<dbReference type="InParanoid" id="K0KP54"/>
<dbReference type="PANTHER" id="PTHR10778">
    <property type="entry name" value="SOLUTE CARRIER FAMILY 35 MEMBER B"/>
    <property type="match status" value="1"/>
</dbReference>
<dbReference type="STRING" id="1206466.K0KP54"/>
<feature type="transmembrane region" description="Helical" evidence="10">
    <location>
        <begin position="136"/>
        <end position="155"/>
    </location>
</feature>
<dbReference type="GO" id="GO:0005459">
    <property type="term" value="F:UDP-galactose transmembrane transporter activity"/>
    <property type="evidence" value="ECO:0007669"/>
    <property type="project" value="TreeGrafter"/>
</dbReference>
<reference evidence="11 12" key="1">
    <citation type="journal article" date="2012" name="Eukaryot. Cell">
        <title>Draft genome sequence of Wickerhamomyces ciferrii NRRL Y-1031 F-60-10.</title>
        <authorList>
            <person name="Schneider J."/>
            <person name="Andrea H."/>
            <person name="Blom J."/>
            <person name="Jaenicke S."/>
            <person name="Ruckert C."/>
            <person name="Schorsch C."/>
            <person name="Szczepanowski R."/>
            <person name="Farwick M."/>
            <person name="Goesmann A."/>
            <person name="Puhler A."/>
            <person name="Schaffer S."/>
            <person name="Tauch A."/>
            <person name="Kohler T."/>
            <person name="Brinkrolf K."/>
        </authorList>
    </citation>
    <scope>NUCLEOTIDE SEQUENCE [LARGE SCALE GENOMIC DNA]</scope>
    <source>
        <strain evidence="12">ATCC 14091 / BCRC 22168 / CBS 111 / JCM 3599 / NBRC 0793 / NRRL Y-1031 F-60-10</strain>
    </source>
</reference>
<dbReference type="PANTHER" id="PTHR10778:SF10">
    <property type="entry name" value="SOLUTE CARRIER FAMILY 35 MEMBER B1"/>
    <property type="match status" value="1"/>
</dbReference>
<dbReference type="AlphaFoldDB" id="K0KP54"/>
<feature type="transmembrane region" description="Helical" evidence="10">
    <location>
        <begin position="204"/>
        <end position="224"/>
    </location>
</feature>
<keyword evidence="6" id="KW-0256">Endoplasmic reticulum</keyword>
<dbReference type="eggNOG" id="KOG1581">
    <property type="taxonomic scope" value="Eukaryota"/>
</dbReference>
<proteinExistence type="inferred from homology"/>
<feature type="transmembrane region" description="Helical" evidence="10">
    <location>
        <begin position="295"/>
        <end position="314"/>
    </location>
</feature>
<dbReference type="Pfam" id="PF08449">
    <property type="entry name" value="UAA"/>
    <property type="match status" value="1"/>
</dbReference>
<feature type="transmembrane region" description="Helical" evidence="10">
    <location>
        <begin position="167"/>
        <end position="184"/>
    </location>
</feature>
<evidence type="ECO:0000256" key="8">
    <source>
        <dbReference type="ARBA" id="ARBA00023136"/>
    </source>
</evidence>
<dbReference type="InterPro" id="IPR037185">
    <property type="entry name" value="EmrE-like"/>
</dbReference>
<keyword evidence="7 10" id="KW-1133">Transmembrane helix</keyword>
<keyword evidence="8 10" id="KW-0472">Membrane</keyword>